<dbReference type="Proteomes" id="UP000829401">
    <property type="component" value="Plasmid pDSM3922.1"/>
</dbReference>
<dbReference type="SUPFAM" id="SSF143081">
    <property type="entry name" value="BB1717-like"/>
    <property type="match status" value="1"/>
</dbReference>
<evidence type="ECO:0000256" key="1">
    <source>
        <dbReference type="ARBA" id="ARBA00008136"/>
    </source>
</evidence>
<keyword evidence="3" id="KW-0227">DNA damage</keyword>
<evidence type="ECO:0000256" key="8">
    <source>
        <dbReference type="RuleBase" id="RU364100"/>
    </source>
</evidence>
<keyword evidence="4 8" id="KW-0378">Hydrolase</keyword>
<reference evidence="10" key="1">
    <citation type="journal article" date="2022" name="G3 (Bethesda)">
        <title>Unveiling the complete genome sequence of Alicyclobacillus acidoterrestris DSM 3922T, a taint-producing strain.</title>
        <authorList>
            <person name="Leonardo I.C."/>
            <person name="Barreto Crespo M.T."/>
            <person name="Gaspar F.B."/>
        </authorList>
    </citation>
    <scope>NUCLEOTIDE SEQUENCE [LARGE SCALE GENOMIC DNA]</scope>
    <source>
        <strain evidence="10">DSM 3922</strain>
    </source>
</reference>
<geneLocation type="plasmid" evidence="10">
    <name>pDSM3922.1</name>
</geneLocation>
<evidence type="ECO:0000313" key="10">
    <source>
        <dbReference type="Proteomes" id="UP000829401"/>
    </source>
</evidence>
<dbReference type="AlphaFoldDB" id="T0D206"/>
<evidence type="ECO:0000256" key="3">
    <source>
        <dbReference type="ARBA" id="ARBA00022763"/>
    </source>
</evidence>
<dbReference type="InterPro" id="IPR003738">
    <property type="entry name" value="SRAP"/>
</dbReference>
<dbReference type="EMBL" id="CP080468">
    <property type="protein sequence ID" value="UNO50990.1"/>
    <property type="molecule type" value="Genomic_DNA"/>
</dbReference>
<dbReference type="EC" id="3.4.-.-" evidence="8"/>
<dbReference type="STRING" id="1356854.N007_12140"/>
<dbReference type="eggNOG" id="COG2135">
    <property type="taxonomic scope" value="Bacteria"/>
</dbReference>
<accession>A0A9E6ZUZ5</accession>
<proteinExistence type="inferred from homology"/>
<evidence type="ECO:0000256" key="4">
    <source>
        <dbReference type="ARBA" id="ARBA00022801"/>
    </source>
</evidence>
<protein>
    <recommendedName>
        <fullName evidence="8">Abasic site processing protein</fullName>
        <ecNumber evidence="8">3.4.-.-</ecNumber>
    </recommendedName>
</protein>
<keyword evidence="9" id="KW-0614">Plasmid</keyword>
<evidence type="ECO:0000256" key="6">
    <source>
        <dbReference type="ARBA" id="ARBA00023125"/>
    </source>
</evidence>
<keyword evidence="10" id="KW-1185">Reference proteome</keyword>
<evidence type="ECO:0000256" key="5">
    <source>
        <dbReference type="ARBA" id="ARBA00023124"/>
    </source>
</evidence>
<keyword evidence="5" id="KW-0190">Covalent protein-DNA linkage</keyword>
<dbReference type="Gene3D" id="3.90.1680.10">
    <property type="entry name" value="SOS response associated peptidase-like"/>
    <property type="match status" value="1"/>
</dbReference>
<comment type="similarity">
    <text evidence="1 8">Belongs to the SOS response-associated peptidase family.</text>
</comment>
<dbReference type="RefSeq" id="WP_021297485.1">
    <property type="nucleotide sequence ID" value="NZ_AURB01000155.1"/>
</dbReference>
<keyword evidence="2 8" id="KW-0645">Protease</keyword>
<gene>
    <name evidence="9" type="ORF">K1I37_21210</name>
</gene>
<dbReference type="KEGG" id="aaco:K1I37_21210"/>
<name>T0D206_ALIAG</name>
<organism evidence="9 10">
    <name type="scientific">Alicyclobacillus acidoterrestris (strain ATCC 49025 / DSM 3922 / CIP 106132 / NCIMB 13137 / GD3B)</name>
    <dbReference type="NCBI Taxonomy" id="1356854"/>
    <lineage>
        <taxon>Bacteria</taxon>
        <taxon>Bacillati</taxon>
        <taxon>Bacillota</taxon>
        <taxon>Bacilli</taxon>
        <taxon>Bacillales</taxon>
        <taxon>Alicyclobacillaceae</taxon>
        <taxon>Alicyclobacillus</taxon>
    </lineage>
</organism>
<keyword evidence="7" id="KW-0456">Lyase</keyword>
<evidence type="ECO:0000313" key="9">
    <source>
        <dbReference type="EMBL" id="UNO50990.1"/>
    </source>
</evidence>
<evidence type="ECO:0000256" key="2">
    <source>
        <dbReference type="ARBA" id="ARBA00022670"/>
    </source>
</evidence>
<dbReference type="PANTHER" id="PTHR13604">
    <property type="entry name" value="DC12-RELATED"/>
    <property type="match status" value="1"/>
</dbReference>
<accession>T0D206</accession>
<evidence type="ECO:0000256" key="7">
    <source>
        <dbReference type="ARBA" id="ARBA00023239"/>
    </source>
</evidence>
<dbReference type="GO" id="GO:0008233">
    <property type="term" value="F:peptidase activity"/>
    <property type="evidence" value="ECO:0007669"/>
    <property type="project" value="UniProtKB-KW"/>
</dbReference>
<dbReference type="PANTHER" id="PTHR13604:SF0">
    <property type="entry name" value="ABASIC SITE PROCESSING PROTEIN HMCES"/>
    <property type="match status" value="1"/>
</dbReference>
<dbReference type="OrthoDB" id="9782620at2"/>
<keyword evidence="6" id="KW-0238">DNA-binding</keyword>
<sequence>MCGRFAITESWTEILKYYGIVESNYAFPSKYNIAPSTLIPGIITGTKGERRVGPFRWGLEPRAWNSAGPKPINARSEGLRQNRVFRNLVERRRALIPATGYFEWRKNDKQPFYIRVKSRPIFSFAGFYDTWVNDNGEKVNTCTIITVAPGSNIRLKSIHNRMPAILRGHQDERFWLDRSVTNIDDLLPIIEPFPEDDMIWFPVSKIVGNVINDSPECVQRIDR</sequence>
<dbReference type="GO" id="GO:0003697">
    <property type="term" value="F:single-stranded DNA binding"/>
    <property type="evidence" value="ECO:0007669"/>
    <property type="project" value="InterPro"/>
</dbReference>
<dbReference type="GO" id="GO:0016829">
    <property type="term" value="F:lyase activity"/>
    <property type="evidence" value="ECO:0007669"/>
    <property type="project" value="UniProtKB-KW"/>
</dbReference>
<dbReference type="GO" id="GO:0106300">
    <property type="term" value="P:protein-DNA covalent cross-linking repair"/>
    <property type="evidence" value="ECO:0007669"/>
    <property type="project" value="InterPro"/>
</dbReference>
<dbReference type="Pfam" id="PF02586">
    <property type="entry name" value="SRAP"/>
    <property type="match status" value="1"/>
</dbReference>
<dbReference type="GO" id="GO:0006508">
    <property type="term" value="P:proteolysis"/>
    <property type="evidence" value="ECO:0007669"/>
    <property type="project" value="UniProtKB-KW"/>
</dbReference>
<dbReference type="InterPro" id="IPR036590">
    <property type="entry name" value="SRAP-like"/>
</dbReference>